<accession>A0ABV3FIK3</accession>
<protein>
    <recommendedName>
        <fullName evidence="2">N-acetylmuramoyl-L-alanine amidase</fullName>
        <ecNumber evidence="2">3.5.1.28</ecNumber>
    </recommendedName>
</protein>
<gene>
    <name evidence="6" type="ORF">AB0H72_32930</name>
</gene>
<dbReference type="Gene3D" id="3.40.80.10">
    <property type="entry name" value="Peptidoglycan recognition protein-like"/>
    <property type="match status" value="1"/>
</dbReference>
<evidence type="ECO:0000256" key="3">
    <source>
        <dbReference type="ARBA" id="ARBA00022801"/>
    </source>
</evidence>
<evidence type="ECO:0000313" key="6">
    <source>
        <dbReference type="EMBL" id="MEV0367501.1"/>
    </source>
</evidence>
<dbReference type="SUPFAM" id="SSF55846">
    <property type="entry name" value="N-acetylmuramoyl-L-alanine amidase-like"/>
    <property type="match status" value="1"/>
</dbReference>
<keyword evidence="4" id="KW-0961">Cell wall biogenesis/degradation</keyword>
<sequence length="269" mass="29083">MSWSGDPVWLADVLRAEGLKVVEYPGWQQRGHGDFGDIWGIVAHHTGGSNTPASEIANGFSHLPGPLSQIHIAKDGTVTVVAVGVSWHAGLGAYPGLPTNNANFRTIGIEAANNGTEGWSPAQYNAYVRCCAAILRKLGKGAGNVIGHKEWAGAAQGKWDPGGMDMNKFRADVQTAIGDPASVRGEGTVWGELFTNFKKTKVSYGTAIYYIDQKLNEVWEQVARGWKQLGTNAEGEPLTLVDSQAEQNARLERLEQKLDQLLVSKEETK</sequence>
<dbReference type="InterPro" id="IPR036505">
    <property type="entry name" value="Amidase/PGRP_sf"/>
</dbReference>
<evidence type="ECO:0000259" key="5">
    <source>
        <dbReference type="SMART" id="SM00644"/>
    </source>
</evidence>
<dbReference type="Pfam" id="PF01510">
    <property type="entry name" value="Amidase_2"/>
    <property type="match status" value="1"/>
</dbReference>
<dbReference type="PANTHER" id="PTHR30417">
    <property type="entry name" value="N-ACETYLMURAMOYL-L-ALANINE AMIDASE AMID"/>
    <property type="match status" value="1"/>
</dbReference>
<evidence type="ECO:0000256" key="2">
    <source>
        <dbReference type="ARBA" id="ARBA00011901"/>
    </source>
</evidence>
<dbReference type="SMART" id="SM00644">
    <property type="entry name" value="Ami_2"/>
    <property type="match status" value="1"/>
</dbReference>
<evidence type="ECO:0000256" key="1">
    <source>
        <dbReference type="ARBA" id="ARBA00001561"/>
    </source>
</evidence>
<feature type="domain" description="N-acetylmuramoyl-L-alanine amidase" evidence="5">
    <location>
        <begin position="26"/>
        <end position="162"/>
    </location>
</feature>
<evidence type="ECO:0000313" key="7">
    <source>
        <dbReference type="Proteomes" id="UP001551658"/>
    </source>
</evidence>
<dbReference type="InterPro" id="IPR002502">
    <property type="entry name" value="Amidase_domain"/>
</dbReference>
<reference evidence="6 7" key="1">
    <citation type="submission" date="2024-06" db="EMBL/GenBank/DDBJ databases">
        <title>The Natural Products Discovery Center: Release of the First 8490 Sequenced Strains for Exploring Actinobacteria Biosynthetic Diversity.</title>
        <authorList>
            <person name="Kalkreuter E."/>
            <person name="Kautsar S.A."/>
            <person name="Yang D."/>
            <person name="Bader C.D."/>
            <person name="Teijaro C.N."/>
            <person name="Fluegel L."/>
            <person name="Davis C.M."/>
            <person name="Simpson J.R."/>
            <person name="Lauterbach L."/>
            <person name="Steele A.D."/>
            <person name="Gui C."/>
            <person name="Meng S."/>
            <person name="Li G."/>
            <person name="Viehrig K."/>
            <person name="Ye F."/>
            <person name="Su P."/>
            <person name="Kiefer A.F."/>
            <person name="Nichols A."/>
            <person name="Cepeda A.J."/>
            <person name="Yan W."/>
            <person name="Fan B."/>
            <person name="Jiang Y."/>
            <person name="Adhikari A."/>
            <person name="Zheng C.-J."/>
            <person name="Schuster L."/>
            <person name="Cowan T.M."/>
            <person name="Smanski M.J."/>
            <person name="Chevrette M.G."/>
            <person name="De Carvalho L.P.S."/>
            <person name="Shen B."/>
        </authorList>
    </citation>
    <scope>NUCLEOTIDE SEQUENCE [LARGE SCALE GENOMIC DNA]</scope>
    <source>
        <strain evidence="6 7">NPDC050671</strain>
    </source>
</reference>
<comment type="catalytic activity">
    <reaction evidence="1">
        <text>Hydrolyzes the link between N-acetylmuramoyl residues and L-amino acid residues in certain cell-wall glycopeptides.</text>
        <dbReference type="EC" id="3.5.1.28"/>
    </reaction>
</comment>
<evidence type="ECO:0000256" key="4">
    <source>
        <dbReference type="ARBA" id="ARBA00023316"/>
    </source>
</evidence>
<proteinExistence type="predicted"/>
<dbReference type="InterPro" id="IPR051206">
    <property type="entry name" value="NAMLAA_amidase_2"/>
</dbReference>
<organism evidence="6 7">
    <name type="scientific">Nocardia fusca</name>
    <dbReference type="NCBI Taxonomy" id="941183"/>
    <lineage>
        <taxon>Bacteria</taxon>
        <taxon>Bacillati</taxon>
        <taxon>Actinomycetota</taxon>
        <taxon>Actinomycetes</taxon>
        <taxon>Mycobacteriales</taxon>
        <taxon>Nocardiaceae</taxon>
        <taxon>Nocardia</taxon>
    </lineage>
</organism>
<dbReference type="PANTHER" id="PTHR30417:SF1">
    <property type="entry name" value="N-ACETYLMURAMOYL-L-ALANINE AMIDASE AMID"/>
    <property type="match status" value="1"/>
</dbReference>
<keyword evidence="7" id="KW-1185">Reference proteome</keyword>
<keyword evidence="3" id="KW-0378">Hydrolase</keyword>
<dbReference type="EC" id="3.5.1.28" evidence="2"/>
<dbReference type="Proteomes" id="UP001551658">
    <property type="component" value="Unassembled WGS sequence"/>
</dbReference>
<comment type="caution">
    <text evidence="6">The sequence shown here is derived from an EMBL/GenBank/DDBJ whole genome shotgun (WGS) entry which is preliminary data.</text>
</comment>
<dbReference type="EMBL" id="JBFAIH010000031">
    <property type="protein sequence ID" value="MEV0367501.1"/>
    <property type="molecule type" value="Genomic_DNA"/>
</dbReference>
<dbReference type="RefSeq" id="WP_357987145.1">
    <property type="nucleotide sequence ID" value="NZ_JBFAIH010000031.1"/>
</dbReference>
<name>A0ABV3FIK3_9NOCA</name>
<dbReference type="CDD" id="cd06583">
    <property type="entry name" value="PGRP"/>
    <property type="match status" value="1"/>
</dbReference>